<reference evidence="2 3" key="1">
    <citation type="journal article" date="2014" name="Acta Crystallogr. D">
        <title>Structure-based characterization and antifreeze properties of a hyperactive ice-binding protein from the Antarctic bacterium Flavobacterium frigoris PS1.</title>
        <authorList>
            <person name="Do H."/>
            <person name="Kim S.J."/>
            <person name="Kim H.J."/>
            <person name="Lee J.H."/>
        </authorList>
    </citation>
    <scope>NUCLEOTIDE SEQUENCE [LARGE SCALE GENOMIC DNA]</scope>
    <source>
        <strain evidence="2 3">PS1</strain>
    </source>
</reference>
<dbReference type="EMBL" id="AHKF01000004">
    <property type="protein sequence ID" value="EIA10629.1"/>
    <property type="molecule type" value="Genomic_DNA"/>
</dbReference>
<evidence type="ECO:0000313" key="2">
    <source>
        <dbReference type="EMBL" id="EIA10629.1"/>
    </source>
</evidence>
<feature type="region of interest" description="Disordered" evidence="1">
    <location>
        <begin position="1"/>
        <end position="23"/>
    </location>
</feature>
<comment type="caution">
    <text evidence="2">The sequence shown here is derived from an EMBL/GenBank/DDBJ whole genome shotgun (WGS) entry which is preliminary data.</text>
</comment>
<name>H7FLT7_FLAFP</name>
<keyword evidence="3" id="KW-1185">Reference proteome</keyword>
<dbReference type="Proteomes" id="UP000005566">
    <property type="component" value="Unassembled WGS sequence"/>
</dbReference>
<evidence type="ECO:0000256" key="1">
    <source>
        <dbReference type="SAM" id="MobiDB-lite"/>
    </source>
</evidence>
<gene>
    <name evidence="2" type="ORF">HJ01_00135</name>
</gene>
<protein>
    <submittedName>
        <fullName evidence="2">Uncharacterized protein</fullName>
    </submittedName>
</protein>
<evidence type="ECO:0000313" key="3">
    <source>
        <dbReference type="Proteomes" id="UP000005566"/>
    </source>
</evidence>
<feature type="compositionally biased region" description="Polar residues" evidence="1">
    <location>
        <begin position="11"/>
        <end position="22"/>
    </location>
</feature>
<organism evidence="2 3">
    <name type="scientific">Flavobacterium frigoris (strain PS1)</name>
    <dbReference type="NCBI Taxonomy" id="1086011"/>
    <lineage>
        <taxon>Bacteria</taxon>
        <taxon>Pseudomonadati</taxon>
        <taxon>Bacteroidota</taxon>
        <taxon>Flavobacteriia</taxon>
        <taxon>Flavobacteriales</taxon>
        <taxon>Flavobacteriaceae</taxon>
        <taxon>Flavobacterium</taxon>
    </lineage>
</organism>
<proteinExistence type="predicted"/>
<accession>H7FLT7</accession>
<sequence length="48" mass="5388">MQAAIMARLSAPTNSGRSQHNPSVPYLQEHEINLPRHKMEVGAKKESF</sequence>
<dbReference type="AlphaFoldDB" id="H7FLT7"/>